<evidence type="ECO:0000256" key="1">
    <source>
        <dbReference type="SAM" id="Coils"/>
    </source>
</evidence>
<proteinExistence type="predicted"/>
<dbReference type="AlphaFoldDB" id="A0A1F5YV08"/>
<feature type="coiled-coil region" evidence="1">
    <location>
        <begin position="49"/>
        <end position="108"/>
    </location>
</feature>
<sequence>MFSNLSLPFDNYYKFITSLGVLLSAIGMYQIFNLGITAPYEFSEIKSTIQKYEHQVSRTELLADQLKNLMNTIDDATRSGKNINNSTLENINELIKKIEIEFNKSNDMEKDALVAVNKGDAMVMKIEIVRIISFLLTLIGALLFINGSLNWLKKTQQPLDKKVKSRK</sequence>
<evidence type="ECO:0000256" key="2">
    <source>
        <dbReference type="SAM" id="Phobius"/>
    </source>
</evidence>
<feature type="transmembrane region" description="Helical" evidence="2">
    <location>
        <begin position="128"/>
        <end position="152"/>
    </location>
</feature>
<keyword evidence="2" id="KW-1133">Transmembrane helix</keyword>
<feature type="transmembrane region" description="Helical" evidence="2">
    <location>
        <begin position="12"/>
        <end position="32"/>
    </location>
</feature>
<dbReference type="Proteomes" id="UP000176665">
    <property type="component" value="Unassembled WGS sequence"/>
</dbReference>
<comment type="caution">
    <text evidence="3">The sequence shown here is derived from an EMBL/GenBank/DDBJ whole genome shotgun (WGS) entry which is preliminary data.</text>
</comment>
<keyword evidence="2" id="KW-0812">Transmembrane</keyword>
<evidence type="ECO:0000313" key="3">
    <source>
        <dbReference type="EMBL" id="OGG03955.1"/>
    </source>
</evidence>
<name>A0A1F5YV08_9BACT</name>
<evidence type="ECO:0008006" key="5">
    <source>
        <dbReference type="Google" id="ProtNLM"/>
    </source>
</evidence>
<dbReference type="STRING" id="1798371.A2W14_05835"/>
<protein>
    <recommendedName>
        <fullName evidence="5">Chemotaxis methyl-accepting receptor HlyB-like 4HB MCP domain-containing protein</fullName>
    </recommendedName>
</protein>
<accession>A0A1F5YV08</accession>
<gene>
    <name evidence="3" type="ORF">A2W14_05835</name>
</gene>
<dbReference type="EMBL" id="MFJA01000011">
    <property type="protein sequence ID" value="OGG03955.1"/>
    <property type="molecule type" value="Genomic_DNA"/>
</dbReference>
<evidence type="ECO:0000313" key="4">
    <source>
        <dbReference type="Proteomes" id="UP000176665"/>
    </source>
</evidence>
<keyword evidence="1" id="KW-0175">Coiled coil</keyword>
<reference evidence="3 4" key="1">
    <citation type="journal article" date="2016" name="Nat. Commun.">
        <title>Thousands of microbial genomes shed light on interconnected biogeochemical processes in an aquifer system.</title>
        <authorList>
            <person name="Anantharaman K."/>
            <person name="Brown C.T."/>
            <person name="Hug L.A."/>
            <person name="Sharon I."/>
            <person name="Castelle C.J."/>
            <person name="Probst A.J."/>
            <person name="Thomas B.C."/>
            <person name="Singh A."/>
            <person name="Wilkins M.J."/>
            <person name="Karaoz U."/>
            <person name="Brodie E.L."/>
            <person name="Williams K.H."/>
            <person name="Hubbard S.S."/>
            <person name="Banfield J.F."/>
        </authorList>
    </citation>
    <scope>NUCLEOTIDE SEQUENCE [LARGE SCALE GENOMIC DNA]</scope>
</reference>
<organism evidence="3 4">
    <name type="scientific">Candidatus Gottesmanbacteria bacterium RBG_16_37_8</name>
    <dbReference type="NCBI Taxonomy" id="1798371"/>
    <lineage>
        <taxon>Bacteria</taxon>
        <taxon>Candidatus Gottesmaniibacteriota</taxon>
    </lineage>
</organism>
<keyword evidence="2" id="KW-0472">Membrane</keyword>